<proteinExistence type="predicted"/>
<evidence type="ECO:0000313" key="1">
    <source>
        <dbReference type="EMBL" id="MPL55040.1"/>
    </source>
</evidence>
<reference evidence="1" key="1">
    <citation type="submission" date="2019-08" db="EMBL/GenBank/DDBJ databases">
        <authorList>
            <person name="Kucharzyk K."/>
            <person name="Murdoch R.W."/>
            <person name="Higgins S."/>
            <person name="Loffler F."/>
        </authorList>
    </citation>
    <scope>NUCLEOTIDE SEQUENCE</scope>
</reference>
<sequence length="445" mass="53064">MKINLIINLKDKDSSLSFYQYYPRLFKAYFPKVNEIIIEELSDAGYLYFQSTLALDQLIDNKNIQKIFEITILQEESIKLLTDIFGYDSIFWNFWNNSRNDYIEAIKIDHRLRNSKDVAFEEYQELADKKSTFGKIAIYSLKILSNTEDANIIYQKILLSHYYFSIGLQLYDDVKDLKEDYTNNQFNWSIYLLKKEIGNNNFSFETLNKLFYIKGIAEKVLSTSLDNFRKSINILKEIGIESEWLTVNLDMYETINNYLHITKGYIKILYKKLEVKKTERPSQKFINYETINKSYISKGLEFIKKDFDSNYVNEEGDNSQYWGNQLQFYKKSINLAKEKVQEEIDYLLLKGVNVSEIEYQKKVTENKIVELDEKLDELPNVREELVSKYQEEKEMQLKINKNKDYMEERKVENSVLFSCSKLGLIEKKIKLMKIDDVNKKYYNKR</sequence>
<dbReference type="EMBL" id="VSSQ01000001">
    <property type="protein sequence ID" value="MPL55040.1"/>
    <property type="molecule type" value="Genomic_DNA"/>
</dbReference>
<dbReference type="AlphaFoldDB" id="A0A644SK11"/>
<name>A0A644SK11_9ZZZZ</name>
<organism evidence="1">
    <name type="scientific">bioreactor metagenome</name>
    <dbReference type="NCBI Taxonomy" id="1076179"/>
    <lineage>
        <taxon>unclassified sequences</taxon>
        <taxon>metagenomes</taxon>
        <taxon>ecological metagenomes</taxon>
    </lineage>
</organism>
<protein>
    <submittedName>
        <fullName evidence="1">Uncharacterized protein</fullName>
    </submittedName>
</protein>
<accession>A0A644SK11</accession>
<gene>
    <name evidence="1" type="ORF">SDC9_00507</name>
</gene>
<comment type="caution">
    <text evidence="1">The sequence shown here is derived from an EMBL/GenBank/DDBJ whole genome shotgun (WGS) entry which is preliminary data.</text>
</comment>